<dbReference type="Pfam" id="PF00557">
    <property type="entry name" value="Peptidase_M24"/>
    <property type="match status" value="1"/>
</dbReference>
<evidence type="ECO:0000256" key="3">
    <source>
        <dbReference type="ARBA" id="ARBA00002443"/>
    </source>
</evidence>
<keyword evidence="6" id="KW-0031">Aminopeptidase</keyword>
<dbReference type="InterPro" id="IPR029149">
    <property type="entry name" value="Creatin/AminoP/Spt16_N"/>
</dbReference>
<dbReference type="PANTHER" id="PTHR43226:SF1">
    <property type="entry name" value="XAA-PRO DIPEPTIDASE"/>
    <property type="match status" value="1"/>
</dbReference>
<dbReference type="Proteomes" id="UP001365542">
    <property type="component" value="Unassembled WGS sequence"/>
</dbReference>
<evidence type="ECO:0000259" key="12">
    <source>
        <dbReference type="SMART" id="SM01011"/>
    </source>
</evidence>
<evidence type="ECO:0000256" key="11">
    <source>
        <dbReference type="ARBA" id="ARBA00030849"/>
    </source>
</evidence>
<name>A0AAV9XS40_9PEZI</name>
<evidence type="ECO:0000256" key="9">
    <source>
        <dbReference type="ARBA" id="ARBA00023049"/>
    </source>
</evidence>
<dbReference type="InterPro" id="IPR052433">
    <property type="entry name" value="X-Pro_dipept-like"/>
</dbReference>
<gene>
    <name evidence="13" type="ORF">TWF694_000489</name>
</gene>
<evidence type="ECO:0000256" key="6">
    <source>
        <dbReference type="ARBA" id="ARBA00022438"/>
    </source>
</evidence>
<evidence type="ECO:0000256" key="8">
    <source>
        <dbReference type="ARBA" id="ARBA00022801"/>
    </source>
</evidence>
<comment type="similarity">
    <text evidence="4">Belongs to the peptidase M24B family.</text>
</comment>
<keyword evidence="7" id="KW-0479">Metal-binding</keyword>
<keyword evidence="14" id="KW-1185">Reference proteome</keyword>
<dbReference type="SMART" id="SM01011">
    <property type="entry name" value="AMP_N"/>
    <property type="match status" value="1"/>
</dbReference>
<evidence type="ECO:0000256" key="2">
    <source>
        <dbReference type="ARBA" id="ARBA00001936"/>
    </source>
</evidence>
<dbReference type="Pfam" id="PF05195">
    <property type="entry name" value="AMP_N"/>
    <property type="match status" value="1"/>
</dbReference>
<dbReference type="Gene3D" id="3.40.350.10">
    <property type="entry name" value="Creatinase/prolidase N-terminal domain"/>
    <property type="match status" value="1"/>
</dbReference>
<keyword evidence="8" id="KW-0378">Hydrolase</keyword>
<dbReference type="GO" id="GO:0070006">
    <property type="term" value="F:metalloaminopeptidase activity"/>
    <property type="evidence" value="ECO:0007669"/>
    <property type="project" value="InterPro"/>
</dbReference>
<dbReference type="EMBL" id="JAVHJO010000001">
    <property type="protein sequence ID" value="KAK6543757.1"/>
    <property type="molecule type" value="Genomic_DNA"/>
</dbReference>
<feature type="domain" description="Aminopeptidase P N-terminal" evidence="12">
    <location>
        <begin position="89"/>
        <end position="215"/>
    </location>
</feature>
<dbReference type="InterPro" id="IPR007865">
    <property type="entry name" value="Aminopep_P_N"/>
</dbReference>
<evidence type="ECO:0000256" key="1">
    <source>
        <dbReference type="ARBA" id="ARBA00001424"/>
    </source>
</evidence>
<dbReference type="SUPFAM" id="SSF55920">
    <property type="entry name" value="Creatinase/aminopeptidase"/>
    <property type="match status" value="1"/>
</dbReference>
<accession>A0AAV9XS40</accession>
<sequence length="532" mass="60364">MIFNYLAYCRRSLRDVGIRAVFIHKSYSGAGYHRLPLQLRTNLILTRLRGLPSSKFTRPFSSSSNLNSGKMTVAIYPTKASGYISSHKYPAKDHARAVAKHLSISNGTIFLESQKSRLEEDKDQEAPFHQRRYFFYLTGCDLPNCYVTYDVSKDFLTLYIPPIDPEEVMWSGLPLDVKGAMEKFDIDSAKYSNELESDLVGEVLAIPDRVSERFALMKGGTTVVKASNDLKEAIDECRAYKDDYEVALIKHANEISGIAHEALMKAVKTCKTEFELEAIFLENCIKRGGRRQAYDTIVASGTNAATLHYIKNNQAFGDRLNILIDGGCEYDTYASDITRVFPLNGKFSKESKEIYSLVLKMQTVSLEMVKPGALWDTIHETVHKILIEGFLELGIFQNGTVDEIFKNRTSCAFLPHGLGHFMGMDTHDTGGHPNYSDPDPMFKYLRVRIPLRERAVITVEPGCYFCEFIIQPYLDDPKHNKYINQEVLKNYWSVGGVRIEDDVLVTKDGYENLTNVVKEVADVERMVNQDFQ</sequence>
<organism evidence="13 14">
    <name type="scientific">Orbilia ellipsospora</name>
    <dbReference type="NCBI Taxonomy" id="2528407"/>
    <lineage>
        <taxon>Eukaryota</taxon>
        <taxon>Fungi</taxon>
        <taxon>Dikarya</taxon>
        <taxon>Ascomycota</taxon>
        <taxon>Pezizomycotina</taxon>
        <taxon>Orbiliomycetes</taxon>
        <taxon>Orbiliales</taxon>
        <taxon>Orbiliaceae</taxon>
        <taxon>Orbilia</taxon>
    </lineage>
</organism>
<dbReference type="GO" id="GO:0006508">
    <property type="term" value="P:proteolysis"/>
    <property type="evidence" value="ECO:0007669"/>
    <property type="project" value="TreeGrafter"/>
</dbReference>
<comment type="catalytic activity">
    <reaction evidence="1">
        <text>Release of any N-terminal amino acid, including proline, that is linked to proline, even from a dipeptide or tripeptide.</text>
        <dbReference type="EC" id="3.4.11.9"/>
    </reaction>
</comment>
<proteinExistence type="inferred from homology"/>
<dbReference type="FunFam" id="3.90.230.10:FF:000002">
    <property type="entry name" value="Xaa-Pro aminopeptidase 3"/>
    <property type="match status" value="1"/>
</dbReference>
<dbReference type="Gene3D" id="3.90.230.10">
    <property type="entry name" value="Creatinase/methionine aminopeptidase superfamily"/>
    <property type="match status" value="1"/>
</dbReference>
<dbReference type="InterPro" id="IPR000994">
    <property type="entry name" value="Pept_M24"/>
</dbReference>
<keyword evidence="9" id="KW-0482">Metalloprotease</keyword>
<reference evidence="13 14" key="1">
    <citation type="submission" date="2019-10" db="EMBL/GenBank/DDBJ databases">
        <authorList>
            <person name="Palmer J.M."/>
        </authorList>
    </citation>
    <scope>NUCLEOTIDE SEQUENCE [LARGE SCALE GENOMIC DNA]</scope>
    <source>
        <strain evidence="13 14">TWF694</strain>
    </source>
</reference>
<protein>
    <recommendedName>
        <fullName evidence="5">Xaa-Pro aminopeptidase</fullName>
        <ecNumber evidence="5">3.4.11.9</ecNumber>
    </recommendedName>
    <alternativeName>
        <fullName evidence="11">Aminoacylproline aminopeptidase</fullName>
    </alternativeName>
</protein>
<evidence type="ECO:0000256" key="7">
    <source>
        <dbReference type="ARBA" id="ARBA00022723"/>
    </source>
</evidence>
<evidence type="ECO:0000256" key="5">
    <source>
        <dbReference type="ARBA" id="ARBA00012574"/>
    </source>
</evidence>
<dbReference type="PANTHER" id="PTHR43226">
    <property type="entry name" value="XAA-PRO AMINOPEPTIDASE 3"/>
    <property type="match status" value="1"/>
</dbReference>
<dbReference type="GO" id="GO:0030145">
    <property type="term" value="F:manganese ion binding"/>
    <property type="evidence" value="ECO:0007669"/>
    <property type="project" value="InterPro"/>
</dbReference>
<dbReference type="InterPro" id="IPR036005">
    <property type="entry name" value="Creatinase/aminopeptidase-like"/>
</dbReference>
<dbReference type="CDD" id="cd01087">
    <property type="entry name" value="Prolidase"/>
    <property type="match status" value="1"/>
</dbReference>
<keyword evidence="10" id="KW-0464">Manganese</keyword>
<evidence type="ECO:0000256" key="10">
    <source>
        <dbReference type="ARBA" id="ARBA00023211"/>
    </source>
</evidence>
<evidence type="ECO:0000313" key="13">
    <source>
        <dbReference type="EMBL" id="KAK6543757.1"/>
    </source>
</evidence>
<dbReference type="EC" id="3.4.11.9" evidence="5"/>
<evidence type="ECO:0000313" key="14">
    <source>
        <dbReference type="Proteomes" id="UP001365542"/>
    </source>
</evidence>
<comment type="caution">
    <text evidence="13">The sequence shown here is derived from an EMBL/GenBank/DDBJ whole genome shotgun (WGS) entry which is preliminary data.</text>
</comment>
<comment type="function">
    <text evidence="3">Catalyzes the removal of a penultimate prolyl residue from the N-termini of peptides.</text>
</comment>
<dbReference type="AlphaFoldDB" id="A0AAV9XS40"/>
<comment type="cofactor">
    <cofactor evidence="2">
        <name>Mn(2+)</name>
        <dbReference type="ChEBI" id="CHEBI:29035"/>
    </cofactor>
</comment>
<evidence type="ECO:0000256" key="4">
    <source>
        <dbReference type="ARBA" id="ARBA00008766"/>
    </source>
</evidence>
<keyword evidence="6" id="KW-0645">Protease</keyword>
<dbReference type="SUPFAM" id="SSF53092">
    <property type="entry name" value="Creatinase/prolidase N-terminal domain"/>
    <property type="match status" value="1"/>
</dbReference>